<dbReference type="RefSeq" id="WP_045827487.1">
    <property type="nucleotide sequence ID" value="NZ_JZRB01000001.1"/>
</dbReference>
<dbReference type="Proteomes" id="UP000033651">
    <property type="component" value="Unassembled WGS sequence"/>
</dbReference>
<dbReference type="InterPro" id="IPR047687">
    <property type="entry name" value="OMA_tautomer-like"/>
</dbReference>
<comment type="similarity">
    <text evidence="1">Belongs to the PrpF family.</text>
</comment>
<protein>
    <recommendedName>
        <fullName evidence="5">4-oxalomesaconate tautomerase</fullName>
    </recommendedName>
</protein>
<dbReference type="PANTHER" id="PTHR43709:SF3">
    <property type="entry name" value="ISOMERASE YBHH-RELATED"/>
    <property type="match status" value="1"/>
</dbReference>
<dbReference type="GO" id="GO:0016853">
    <property type="term" value="F:isomerase activity"/>
    <property type="evidence" value="ECO:0007669"/>
    <property type="project" value="UniProtKB-KW"/>
</dbReference>
<dbReference type="PANTHER" id="PTHR43709">
    <property type="entry name" value="ACONITATE ISOMERASE-RELATED"/>
    <property type="match status" value="1"/>
</dbReference>
<proteinExistence type="inferred from homology"/>
<dbReference type="Gene3D" id="3.10.310.10">
    <property type="entry name" value="Diaminopimelate Epimerase, Chain A, domain 1"/>
    <property type="match status" value="2"/>
</dbReference>
<evidence type="ECO:0000313" key="4">
    <source>
        <dbReference type="Proteomes" id="UP000033651"/>
    </source>
</evidence>
<evidence type="ECO:0000313" key="3">
    <source>
        <dbReference type="EMBL" id="KJV37249.1"/>
    </source>
</evidence>
<dbReference type="InterPro" id="IPR007400">
    <property type="entry name" value="PrpF-like"/>
</dbReference>
<dbReference type="EMBL" id="JZRB01000001">
    <property type="protein sequence ID" value="KJV37249.1"/>
    <property type="molecule type" value="Genomic_DNA"/>
</dbReference>
<gene>
    <name evidence="3" type="ORF">VI08_00025</name>
</gene>
<organism evidence="3 4">
    <name type="scientific">Luteibacter yeojuensis</name>
    <dbReference type="NCBI Taxonomy" id="345309"/>
    <lineage>
        <taxon>Bacteria</taxon>
        <taxon>Pseudomonadati</taxon>
        <taxon>Pseudomonadota</taxon>
        <taxon>Gammaproteobacteria</taxon>
        <taxon>Lysobacterales</taxon>
        <taxon>Rhodanobacteraceae</taxon>
        <taxon>Luteibacter</taxon>
    </lineage>
</organism>
<keyword evidence="2" id="KW-0413">Isomerase</keyword>
<comment type="caution">
    <text evidence="3">The sequence shown here is derived from an EMBL/GenBank/DDBJ whole genome shotgun (WGS) entry which is preliminary data.</text>
</comment>
<name>A0A0F3L4G4_9GAMM</name>
<keyword evidence="4" id="KW-1185">Reference proteome</keyword>
<dbReference type="OrthoDB" id="9779763at2"/>
<dbReference type="AlphaFoldDB" id="A0A0F3L4G4"/>
<dbReference type="NCBIfam" id="NF033377">
    <property type="entry name" value="OMA_tautomer"/>
    <property type="match status" value="1"/>
</dbReference>
<reference evidence="3 4" key="1">
    <citation type="submission" date="2015-03" db="EMBL/GenBank/DDBJ databases">
        <title>Draft genome sequence of Luteibacter yeojuensis strain SU11.</title>
        <authorList>
            <person name="Sulaiman J."/>
            <person name="Priya K."/>
            <person name="Chan K.-G."/>
        </authorList>
    </citation>
    <scope>NUCLEOTIDE SEQUENCE [LARGE SCALE GENOMIC DNA]</scope>
    <source>
        <strain evidence="3 4">SU11</strain>
    </source>
</reference>
<evidence type="ECO:0000256" key="2">
    <source>
        <dbReference type="ARBA" id="ARBA00023235"/>
    </source>
</evidence>
<dbReference type="PATRIC" id="fig|345309.4.peg.5"/>
<dbReference type="SUPFAM" id="SSF54506">
    <property type="entry name" value="Diaminopimelate epimerase-like"/>
    <property type="match status" value="2"/>
</dbReference>
<evidence type="ECO:0008006" key="5">
    <source>
        <dbReference type="Google" id="ProtNLM"/>
    </source>
</evidence>
<evidence type="ECO:0000256" key="1">
    <source>
        <dbReference type="ARBA" id="ARBA00007673"/>
    </source>
</evidence>
<accession>A0A0F3L4G4</accession>
<dbReference type="Pfam" id="PF04303">
    <property type="entry name" value="PrpF"/>
    <property type="match status" value="1"/>
</dbReference>
<sequence>MSYEIPCWYMRGGTSKGPFFRAADLPEDTATRDAVILAAMGSPDERQIDGLGGAKPLTSKAGILSIPTDGAADLDFLFGQVGIAEGKVDTTPNCGNMLAAALPAAIEAGLLSADEGTTTRRVRTVNTGVIAEITLQTPGGRPLYDGDAHIDGVPRPAAPVTCGFLDTEGSLSGALLPTGNLRDTIDGVEVTLIDNGMPVMLVNAADLGVQGDERPEALDADTALKARIEALRLKAGPLMNLGDVSGKPVPKITLVSLPRHGGALGTRTFIPHDCHTSIGVLGAVTVATAAVMPGTVAADVANAGQGDARTLSIEHPTGEFSVELGLAQGRVVRAALLRTARLLMRGTVPVSPSTWAGPGAA</sequence>